<keyword evidence="10" id="KW-1185">Reference proteome</keyword>
<feature type="disulfide bond" evidence="7">
    <location>
        <begin position="80"/>
        <end position="95"/>
    </location>
</feature>
<dbReference type="Gene3D" id="2.10.50.10">
    <property type="entry name" value="Tumor Necrosis Factor Receptor, subunit A, domain 2"/>
    <property type="match status" value="3"/>
</dbReference>
<feature type="disulfide bond" evidence="7">
    <location>
        <begin position="98"/>
        <end position="111"/>
    </location>
</feature>
<evidence type="ECO:0000256" key="6">
    <source>
        <dbReference type="ARBA" id="ARBA00023180"/>
    </source>
</evidence>
<keyword evidence="2" id="KW-0677">Repeat</keyword>
<dbReference type="GO" id="GO:0009986">
    <property type="term" value="C:cell surface"/>
    <property type="evidence" value="ECO:0007669"/>
    <property type="project" value="TreeGrafter"/>
</dbReference>
<dbReference type="GO" id="GO:0005886">
    <property type="term" value="C:plasma membrane"/>
    <property type="evidence" value="ECO:0007669"/>
    <property type="project" value="TreeGrafter"/>
</dbReference>
<dbReference type="PROSITE" id="PS00652">
    <property type="entry name" value="TNFR_NGFR_1"/>
    <property type="match status" value="1"/>
</dbReference>
<dbReference type="InterPro" id="IPR052491">
    <property type="entry name" value="TNFRSF10"/>
</dbReference>
<evidence type="ECO:0000256" key="3">
    <source>
        <dbReference type="ARBA" id="ARBA00023136"/>
    </source>
</evidence>
<keyword evidence="4 7" id="KW-1015">Disulfide bond</keyword>
<sequence>LCNADEYRNADRCCQMCPAGEYVQEPCVSPHTQGKCVTCDPGTFTAHANGLDSCLVCYSCRDDQEMVQECSPTSNRMCQCKTGHFYQDPGTLEFCMPCDKCSEGIPALRECSATSNTVCGMAHQ</sequence>
<dbReference type="SUPFAM" id="SSF57586">
    <property type="entry name" value="TNF receptor-like"/>
    <property type="match status" value="2"/>
</dbReference>
<evidence type="ECO:0000256" key="4">
    <source>
        <dbReference type="ARBA" id="ARBA00023157"/>
    </source>
</evidence>
<evidence type="ECO:0000313" key="9">
    <source>
        <dbReference type="Ensembl" id="ENSCLAP00000023537.1"/>
    </source>
</evidence>
<organism evidence="9 10">
    <name type="scientific">Chinchilla lanigera</name>
    <name type="common">Long-tailed chinchilla</name>
    <name type="synonym">Chinchilla villidera</name>
    <dbReference type="NCBI Taxonomy" id="34839"/>
    <lineage>
        <taxon>Eukaryota</taxon>
        <taxon>Metazoa</taxon>
        <taxon>Chordata</taxon>
        <taxon>Craniata</taxon>
        <taxon>Vertebrata</taxon>
        <taxon>Euteleostomi</taxon>
        <taxon>Mammalia</taxon>
        <taxon>Eutheria</taxon>
        <taxon>Euarchontoglires</taxon>
        <taxon>Glires</taxon>
        <taxon>Rodentia</taxon>
        <taxon>Hystricomorpha</taxon>
        <taxon>Chinchillidae</taxon>
        <taxon>Chinchilla</taxon>
    </lineage>
</organism>
<reference evidence="9" key="1">
    <citation type="submission" date="2025-08" db="UniProtKB">
        <authorList>
            <consortium name="Ensembl"/>
        </authorList>
    </citation>
    <scope>IDENTIFICATION</scope>
</reference>
<evidence type="ECO:0000313" key="10">
    <source>
        <dbReference type="Proteomes" id="UP000694398"/>
    </source>
</evidence>
<dbReference type="InterPro" id="IPR001368">
    <property type="entry name" value="TNFR/NGFR_Cys_rich_reg"/>
</dbReference>
<dbReference type="AlphaFoldDB" id="A0A8C2W0X5"/>
<dbReference type="GO" id="GO:0043065">
    <property type="term" value="P:positive regulation of apoptotic process"/>
    <property type="evidence" value="ECO:0007669"/>
    <property type="project" value="TreeGrafter"/>
</dbReference>
<dbReference type="PROSITE" id="PS50050">
    <property type="entry name" value="TNFR_NGFR_2"/>
    <property type="match status" value="2"/>
</dbReference>
<dbReference type="Proteomes" id="UP000694398">
    <property type="component" value="Unassembled WGS sequence"/>
</dbReference>
<dbReference type="GeneTree" id="ENSGT00930000151070"/>
<evidence type="ECO:0000259" key="8">
    <source>
        <dbReference type="PROSITE" id="PS50050"/>
    </source>
</evidence>
<dbReference type="Ensembl" id="ENSCLAT00000023760.1">
    <property type="protein sequence ID" value="ENSCLAP00000023537.1"/>
    <property type="gene ID" value="ENSCLAG00000016141.1"/>
</dbReference>
<evidence type="ECO:0000256" key="1">
    <source>
        <dbReference type="ARBA" id="ARBA00004370"/>
    </source>
</evidence>
<keyword evidence="3" id="KW-0472">Membrane</keyword>
<feature type="repeat" description="TNFR-Cys" evidence="7">
    <location>
        <begin position="79"/>
        <end position="119"/>
    </location>
</feature>
<feature type="disulfide bond" evidence="7">
    <location>
        <begin position="39"/>
        <end position="54"/>
    </location>
</feature>
<feature type="disulfide bond" evidence="7">
    <location>
        <begin position="101"/>
        <end position="119"/>
    </location>
</feature>
<feature type="domain" description="TNFR-Cys" evidence="8">
    <location>
        <begin position="79"/>
        <end position="119"/>
    </location>
</feature>
<accession>A0A8C2W0X5</accession>
<evidence type="ECO:0000256" key="5">
    <source>
        <dbReference type="ARBA" id="ARBA00023170"/>
    </source>
</evidence>
<dbReference type="SMART" id="SM00208">
    <property type="entry name" value="TNFR"/>
    <property type="match status" value="3"/>
</dbReference>
<evidence type="ECO:0000256" key="7">
    <source>
        <dbReference type="PROSITE-ProRule" id="PRU00206"/>
    </source>
</evidence>
<feature type="domain" description="TNFR-Cys" evidence="8">
    <location>
        <begin position="38"/>
        <end position="78"/>
    </location>
</feature>
<dbReference type="OMA" id="HTRSECE"/>
<feature type="repeat" description="TNFR-Cys" evidence="7">
    <location>
        <begin position="38"/>
        <end position="78"/>
    </location>
</feature>
<keyword evidence="5" id="KW-0675">Receptor</keyword>
<dbReference type="GO" id="GO:0036462">
    <property type="term" value="P:TRAIL-activated apoptotic signaling pathway"/>
    <property type="evidence" value="ECO:0007669"/>
    <property type="project" value="TreeGrafter"/>
</dbReference>
<name>A0A8C2W0X5_CHILA</name>
<feature type="disulfide bond" evidence="7">
    <location>
        <begin position="60"/>
        <end position="78"/>
    </location>
</feature>
<evidence type="ECO:0000256" key="2">
    <source>
        <dbReference type="ARBA" id="ARBA00022737"/>
    </source>
</evidence>
<keyword evidence="6" id="KW-0325">Glycoprotein</keyword>
<comment type="subcellular location">
    <subcellularLocation>
        <location evidence="1">Membrane</location>
    </subcellularLocation>
</comment>
<reference evidence="9" key="2">
    <citation type="submission" date="2025-09" db="UniProtKB">
        <authorList>
            <consortium name="Ensembl"/>
        </authorList>
    </citation>
    <scope>IDENTIFICATION</scope>
</reference>
<protein>
    <recommendedName>
        <fullName evidence="8">TNFR-Cys domain-containing protein</fullName>
    </recommendedName>
</protein>
<feature type="disulfide bond" evidence="7">
    <location>
        <begin position="57"/>
        <end position="70"/>
    </location>
</feature>
<dbReference type="PANTHER" id="PTHR46330:SF16">
    <property type="entry name" value="TUMOR NECROSIS FACTOR RECEPTOR SUPERFAMILY MEMBER 22"/>
    <property type="match status" value="1"/>
</dbReference>
<dbReference type="Pfam" id="PF00020">
    <property type="entry name" value="TNFR_c6"/>
    <property type="match status" value="2"/>
</dbReference>
<proteinExistence type="predicted"/>
<dbReference type="PANTHER" id="PTHR46330">
    <property type="entry name" value="TUMOR NECROSIS FACTOR RECEPTOR SUPERFAMILY MEMBER 10B"/>
    <property type="match status" value="1"/>
</dbReference>